<feature type="transmembrane region" description="Helical" evidence="6">
    <location>
        <begin position="193"/>
        <end position="212"/>
    </location>
</feature>
<dbReference type="Gene3D" id="1.10.357.140">
    <property type="entry name" value="UbiA prenyltransferase"/>
    <property type="match status" value="1"/>
</dbReference>
<comment type="subcellular location">
    <subcellularLocation>
        <location evidence="1">Membrane</location>
        <topology evidence="1">Multi-pass membrane protein</topology>
    </subcellularLocation>
</comment>
<feature type="transmembrane region" description="Helical" evidence="6">
    <location>
        <begin position="147"/>
        <end position="165"/>
    </location>
</feature>
<keyword evidence="4 6" id="KW-1133">Transmembrane helix</keyword>
<dbReference type="GO" id="GO:0016765">
    <property type="term" value="F:transferase activity, transferring alkyl or aryl (other than methyl) groups"/>
    <property type="evidence" value="ECO:0007669"/>
    <property type="project" value="InterPro"/>
</dbReference>
<feature type="transmembrane region" description="Helical" evidence="6">
    <location>
        <begin position="95"/>
        <end position="112"/>
    </location>
</feature>
<dbReference type="eggNOG" id="COG0382">
    <property type="taxonomic scope" value="Bacteria"/>
</dbReference>
<dbReference type="InterPro" id="IPR000537">
    <property type="entry name" value="UbiA_prenyltransferase"/>
</dbReference>
<comment type="caution">
    <text evidence="7">The sequence shown here is derived from an EMBL/GenBank/DDBJ whole genome shotgun (WGS) entry which is preliminary data.</text>
</comment>
<evidence type="ECO:0000256" key="4">
    <source>
        <dbReference type="ARBA" id="ARBA00022989"/>
    </source>
</evidence>
<dbReference type="PANTHER" id="PTHR42723:SF1">
    <property type="entry name" value="CHLOROPHYLL SYNTHASE, CHLOROPLASTIC"/>
    <property type="match status" value="1"/>
</dbReference>
<dbReference type="PANTHER" id="PTHR42723">
    <property type="entry name" value="CHLOROPHYLL SYNTHASE"/>
    <property type="match status" value="1"/>
</dbReference>
<evidence type="ECO:0000256" key="6">
    <source>
        <dbReference type="SAM" id="Phobius"/>
    </source>
</evidence>
<evidence type="ECO:0000256" key="2">
    <source>
        <dbReference type="ARBA" id="ARBA00022475"/>
    </source>
</evidence>
<keyword evidence="3 6" id="KW-0812">Transmembrane</keyword>
<feature type="transmembrane region" description="Helical" evidence="6">
    <location>
        <begin position="251"/>
        <end position="268"/>
    </location>
</feature>
<evidence type="ECO:0000256" key="3">
    <source>
        <dbReference type="ARBA" id="ARBA00022692"/>
    </source>
</evidence>
<dbReference type="Pfam" id="PF01040">
    <property type="entry name" value="UbiA"/>
    <property type="match status" value="1"/>
</dbReference>
<keyword evidence="8" id="KW-1185">Reference proteome</keyword>
<sequence>MIPGLLMVLAATRVSGSWGLLECFGNVAGCLAYFGLAIYAFCLCNQVVGIEEDRLNKPDRVIPSGLLETRGALERLALALVAFPLVAMLLGGQGLTRWALAWELVFLFYNLFGLDRHWFTKNVVFIGLGVLVLLAAAWEIVAPLDALAWRWIIVIAVIFGATLNLQDFRDVDGDRAMSRGTLPVTMGQDRSRWIVAISIACTPIIVHVFLFAPAQWSVLTQSIEIGLTALNLLVAYRTVRRRGPAADHTTYMLHTYWYCAVIGAGIFVM</sequence>
<organism evidence="7 8">
    <name type="scientific">Plesiocystis pacifica SIR-1</name>
    <dbReference type="NCBI Taxonomy" id="391625"/>
    <lineage>
        <taxon>Bacteria</taxon>
        <taxon>Pseudomonadati</taxon>
        <taxon>Myxococcota</taxon>
        <taxon>Polyangia</taxon>
        <taxon>Nannocystales</taxon>
        <taxon>Nannocystaceae</taxon>
        <taxon>Plesiocystis</taxon>
    </lineage>
</organism>
<dbReference type="AlphaFoldDB" id="A6FX67"/>
<feature type="transmembrane region" description="Helical" evidence="6">
    <location>
        <begin position="32"/>
        <end position="51"/>
    </location>
</feature>
<dbReference type="EMBL" id="ABCS01000001">
    <property type="protein sequence ID" value="EDM81891.1"/>
    <property type="molecule type" value="Genomic_DNA"/>
</dbReference>
<name>A6FX67_9BACT</name>
<dbReference type="RefSeq" id="WP_006969066.1">
    <property type="nucleotide sequence ID" value="NZ_ABCS01000001.1"/>
</dbReference>
<dbReference type="InterPro" id="IPR044878">
    <property type="entry name" value="UbiA_sf"/>
</dbReference>
<feature type="transmembrane region" description="Helical" evidence="6">
    <location>
        <begin position="72"/>
        <end position="89"/>
    </location>
</feature>
<dbReference type="CDD" id="cd13965">
    <property type="entry name" value="PT_UbiA_3"/>
    <property type="match status" value="1"/>
</dbReference>
<evidence type="ECO:0000313" key="7">
    <source>
        <dbReference type="EMBL" id="EDM81891.1"/>
    </source>
</evidence>
<protein>
    <submittedName>
        <fullName evidence="7">Uncharacterized protein</fullName>
    </submittedName>
</protein>
<gene>
    <name evidence="7" type="ORF">PPSIR1_05473</name>
</gene>
<accession>A6FX67</accession>
<feature type="transmembrane region" description="Helical" evidence="6">
    <location>
        <begin position="218"/>
        <end position="239"/>
    </location>
</feature>
<evidence type="ECO:0000256" key="1">
    <source>
        <dbReference type="ARBA" id="ARBA00004141"/>
    </source>
</evidence>
<dbReference type="GO" id="GO:0016020">
    <property type="term" value="C:membrane"/>
    <property type="evidence" value="ECO:0007669"/>
    <property type="project" value="UniProtKB-SubCell"/>
</dbReference>
<feature type="transmembrane region" description="Helical" evidence="6">
    <location>
        <begin position="124"/>
        <end position="141"/>
    </location>
</feature>
<reference evidence="7 8" key="1">
    <citation type="submission" date="2007-06" db="EMBL/GenBank/DDBJ databases">
        <authorList>
            <person name="Shimkets L."/>
            <person name="Ferriera S."/>
            <person name="Johnson J."/>
            <person name="Kravitz S."/>
            <person name="Beeson K."/>
            <person name="Sutton G."/>
            <person name="Rogers Y.-H."/>
            <person name="Friedman R."/>
            <person name="Frazier M."/>
            <person name="Venter J.C."/>
        </authorList>
    </citation>
    <scope>NUCLEOTIDE SEQUENCE [LARGE SCALE GENOMIC DNA]</scope>
    <source>
        <strain evidence="7 8">SIR-1</strain>
    </source>
</reference>
<keyword evidence="5 6" id="KW-0472">Membrane</keyword>
<dbReference type="Proteomes" id="UP000005801">
    <property type="component" value="Unassembled WGS sequence"/>
</dbReference>
<keyword evidence="2" id="KW-1003">Cell membrane</keyword>
<evidence type="ECO:0000313" key="8">
    <source>
        <dbReference type="Proteomes" id="UP000005801"/>
    </source>
</evidence>
<dbReference type="InterPro" id="IPR050475">
    <property type="entry name" value="Prenyltransferase_related"/>
</dbReference>
<dbReference type="STRING" id="391625.PPSIR1_05473"/>
<evidence type="ECO:0000256" key="5">
    <source>
        <dbReference type="ARBA" id="ARBA00023136"/>
    </source>
</evidence>
<proteinExistence type="predicted"/>